<evidence type="ECO:0000313" key="3">
    <source>
        <dbReference type="Proteomes" id="UP000276770"/>
    </source>
</evidence>
<accession>A0A3L7JRU0</accession>
<protein>
    <submittedName>
        <fullName evidence="2">Uncharacterized protein</fullName>
    </submittedName>
</protein>
<feature type="compositionally biased region" description="Acidic residues" evidence="1">
    <location>
        <begin position="37"/>
        <end position="62"/>
    </location>
</feature>
<name>A0A3L7JRU0_9BACI</name>
<evidence type="ECO:0000313" key="2">
    <source>
        <dbReference type="EMBL" id="RLQ93523.1"/>
    </source>
</evidence>
<feature type="region of interest" description="Disordered" evidence="1">
    <location>
        <begin position="263"/>
        <end position="296"/>
    </location>
</feature>
<organism evidence="2 3">
    <name type="scientific">Falsibacillus albus</name>
    <dbReference type="NCBI Taxonomy" id="2478915"/>
    <lineage>
        <taxon>Bacteria</taxon>
        <taxon>Bacillati</taxon>
        <taxon>Bacillota</taxon>
        <taxon>Bacilli</taxon>
        <taxon>Bacillales</taxon>
        <taxon>Bacillaceae</taxon>
        <taxon>Falsibacillus</taxon>
    </lineage>
</organism>
<evidence type="ECO:0000256" key="1">
    <source>
        <dbReference type="SAM" id="MobiDB-lite"/>
    </source>
</evidence>
<dbReference type="AlphaFoldDB" id="A0A3L7JRU0"/>
<feature type="non-terminal residue" evidence="2">
    <location>
        <position position="1"/>
    </location>
</feature>
<feature type="region of interest" description="Disordered" evidence="1">
    <location>
        <begin position="37"/>
        <end position="70"/>
    </location>
</feature>
<feature type="region of interest" description="Disordered" evidence="1">
    <location>
        <begin position="171"/>
        <end position="193"/>
    </location>
</feature>
<reference evidence="2 3" key="1">
    <citation type="submission" date="2018-10" db="EMBL/GenBank/DDBJ databases">
        <title>Falsibacillus sp. genome draft.</title>
        <authorList>
            <person name="Shi S."/>
        </authorList>
    </citation>
    <scope>NUCLEOTIDE SEQUENCE [LARGE SCALE GENOMIC DNA]</scope>
    <source>
        <strain evidence="2 3">GY 10110</strain>
    </source>
</reference>
<gene>
    <name evidence="2" type="ORF">D9X91_17650</name>
</gene>
<proteinExistence type="predicted"/>
<dbReference type="EMBL" id="RCVZ01000014">
    <property type="protein sequence ID" value="RLQ93523.1"/>
    <property type="molecule type" value="Genomic_DNA"/>
</dbReference>
<keyword evidence="3" id="KW-1185">Reference proteome</keyword>
<dbReference type="RefSeq" id="WP_233569835.1">
    <property type="nucleotide sequence ID" value="NZ_RCVZ01000014.1"/>
</dbReference>
<dbReference type="Proteomes" id="UP000276770">
    <property type="component" value="Unassembled WGS sequence"/>
</dbReference>
<sequence>SPTPDAYEEDLVEAEEPIEDAVTDDEEFIESVEEVFESREEEVETAVEETDFEVDEADETDMETPSSVNVSEFVEAEDSVDDESAFIVENTTEISDEEEIFSDNVLYPDLEENHVDLKSTLDSAHLIEYLDDEEKEYLSPILEIANYKIHLDKAVTDLVNQNVLGEDQEGMVPSETAVEKSKDSGTLNEVDPHTATEDTIIEPLPPVQLYDKENINSLEENDIKVRSEGSLDSNEKYWFEKPFVMEENILRARMRRKAQSRFNKEPAVEEEDVSTMMSSFSPKESLPVTEEMKGDNERHLEQQYYSLMKHAEKMYQMLRNRRLEREGAAEE</sequence>
<comment type="caution">
    <text evidence="2">The sequence shown here is derived from an EMBL/GenBank/DDBJ whole genome shotgun (WGS) entry which is preliminary data.</text>
</comment>